<reference evidence="2 3" key="1">
    <citation type="journal article" date="2016" name="Nat. Commun.">
        <title>Thousands of microbial genomes shed light on interconnected biogeochemical processes in an aquifer system.</title>
        <authorList>
            <person name="Anantharaman K."/>
            <person name="Brown C.T."/>
            <person name="Hug L.A."/>
            <person name="Sharon I."/>
            <person name="Castelle C.J."/>
            <person name="Probst A.J."/>
            <person name="Thomas B.C."/>
            <person name="Singh A."/>
            <person name="Wilkins M.J."/>
            <person name="Karaoz U."/>
            <person name="Brodie E.L."/>
            <person name="Williams K.H."/>
            <person name="Hubbard S.S."/>
            <person name="Banfield J.F."/>
        </authorList>
    </citation>
    <scope>NUCLEOTIDE SEQUENCE [LARGE SCALE GENOMIC DNA]</scope>
</reference>
<protein>
    <recommendedName>
        <fullName evidence="4">PPM-type phosphatase domain-containing protein</fullName>
    </recommendedName>
</protein>
<dbReference type="Gene3D" id="2.120.10.30">
    <property type="entry name" value="TolB, C-terminal domain"/>
    <property type="match status" value="1"/>
</dbReference>
<dbReference type="EMBL" id="MGGE01000045">
    <property type="protein sequence ID" value="OGM20294.1"/>
    <property type="molecule type" value="Genomic_DNA"/>
</dbReference>
<dbReference type="Proteomes" id="UP000178419">
    <property type="component" value="Unassembled WGS sequence"/>
</dbReference>
<keyword evidence="1" id="KW-0175">Coiled coil</keyword>
<dbReference type="AlphaFoldDB" id="A0A1F7XZ07"/>
<gene>
    <name evidence="2" type="ORF">A2714_05110</name>
</gene>
<organism evidence="2 3">
    <name type="scientific">Candidatus Woesebacteria bacterium RIFCSPHIGHO2_01_FULL_38_9</name>
    <dbReference type="NCBI Taxonomy" id="1802492"/>
    <lineage>
        <taxon>Bacteria</taxon>
        <taxon>Candidatus Woeseibacteriota</taxon>
    </lineage>
</organism>
<dbReference type="SUPFAM" id="SSF101898">
    <property type="entry name" value="NHL repeat"/>
    <property type="match status" value="1"/>
</dbReference>
<name>A0A1F7XZ07_9BACT</name>
<evidence type="ECO:0000313" key="2">
    <source>
        <dbReference type="EMBL" id="OGM20294.1"/>
    </source>
</evidence>
<feature type="coiled-coil region" evidence="1">
    <location>
        <begin position="357"/>
        <end position="384"/>
    </location>
</feature>
<evidence type="ECO:0008006" key="4">
    <source>
        <dbReference type="Google" id="ProtNLM"/>
    </source>
</evidence>
<accession>A0A1F7XZ07</accession>
<evidence type="ECO:0000313" key="3">
    <source>
        <dbReference type="Proteomes" id="UP000178419"/>
    </source>
</evidence>
<sequence>MSFTTVSAKLTGNPDKAGWAQAYEFSPEDEVKLVNRGHFFSVISTSRKGEGIDNVLAGREVLSRLHEEYFGSTGEKVLDALRSATQKVITEFSSWEDVEIASVALTKNMVYLSSGGGAQIALLRDGALVQIIKSAKGEVVTASGFAKDKDVLIIGTNSFFQTFSSGIIKGAILGKDPNLAVEALAPTIHSHDASGNIGAFFLRLEEVKLESLPDINAEENNREGIESYDSVKKITDVDYTTQPKPYTSRQNIFAKALKNLREKSLYVSKAEGFNTLTSSQKRVSASVGVLLIILLGVSIFFGIRQKQEQEKESFYKEKFTAASHNLEEAEELHSLNPSRARELLLEARESVLGLTSDGVEQQELQELKKKIEEREREILGEYREEAKVFVDLSLLSEGFKADAIALSGLNAYVLDKEGKRIIRATIDSKRSEVVTGPHIISEVYAFAVYSDRVFTLNNEGIFEVDSGGKNSVIENDWLGMVLPYVYAGNFYILDPNASMIYRYSGTEDGFGGKNEWLAPGTSADLSEAISVIIDGSVWVLTKENDVLKFTLGNPQQFHLSGIFPELTEITSFYTNESLKYIYFLDRDSKRIVVVVKDGEYKAQYVSDEIGNSRGLVVSEEERKIILLTSDKLFSIDLKHLD</sequence>
<evidence type="ECO:0000256" key="1">
    <source>
        <dbReference type="SAM" id="Coils"/>
    </source>
</evidence>
<proteinExistence type="predicted"/>
<comment type="caution">
    <text evidence="2">The sequence shown here is derived from an EMBL/GenBank/DDBJ whole genome shotgun (WGS) entry which is preliminary data.</text>
</comment>
<dbReference type="InterPro" id="IPR011042">
    <property type="entry name" value="6-blade_b-propeller_TolB-like"/>
</dbReference>